<dbReference type="CDD" id="cd09272">
    <property type="entry name" value="RNase_HI_RT_Ty1"/>
    <property type="match status" value="1"/>
</dbReference>
<dbReference type="PANTHER" id="PTHR11439">
    <property type="entry name" value="GAG-POL-RELATED RETROTRANSPOSON"/>
    <property type="match status" value="1"/>
</dbReference>
<evidence type="ECO:0000259" key="1">
    <source>
        <dbReference type="Pfam" id="PF07727"/>
    </source>
</evidence>
<dbReference type="EMBL" id="AM432053">
    <property type="protein sequence ID" value="CAN78180.1"/>
    <property type="molecule type" value="Genomic_DNA"/>
</dbReference>
<dbReference type="SUPFAM" id="SSF56672">
    <property type="entry name" value="DNA/RNA polymerases"/>
    <property type="match status" value="1"/>
</dbReference>
<gene>
    <name evidence="2" type="ORF">VITISV_002253</name>
</gene>
<protein>
    <recommendedName>
        <fullName evidence="1">Reverse transcriptase Ty1/copia-type domain-containing protein</fullName>
    </recommendedName>
</protein>
<dbReference type="AlphaFoldDB" id="A5AQ97"/>
<dbReference type="PANTHER" id="PTHR11439:SF440">
    <property type="entry name" value="INTEGRASE CATALYTIC DOMAIN-CONTAINING PROTEIN"/>
    <property type="match status" value="1"/>
</dbReference>
<name>A5AQ97_VITVI</name>
<organism evidence="2">
    <name type="scientific">Vitis vinifera</name>
    <name type="common">Grape</name>
    <dbReference type="NCBI Taxonomy" id="29760"/>
    <lineage>
        <taxon>Eukaryota</taxon>
        <taxon>Viridiplantae</taxon>
        <taxon>Streptophyta</taxon>
        <taxon>Embryophyta</taxon>
        <taxon>Tracheophyta</taxon>
        <taxon>Spermatophyta</taxon>
        <taxon>Magnoliopsida</taxon>
        <taxon>eudicotyledons</taxon>
        <taxon>Gunneridae</taxon>
        <taxon>Pentapetalae</taxon>
        <taxon>rosids</taxon>
        <taxon>Vitales</taxon>
        <taxon>Vitaceae</taxon>
        <taxon>Viteae</taxon>
        <taxon>Vitis</taxon>
    </lineage>
</organism>
<proteinExistence type="predicted"/>
<evidence type="ECO:0000313" key="2">
    <source>
        <dbReference type="EMBL" id="CAN78180.1"/>
    </source>
</evidence>
<feature type="domain" description="Reverse transcriptase Ty1/copia-type" evidence="1">
    <location>
        <begin position="1"/>
        <end position="162"/>
    </location>
</feature>
<sequence>MDVKIAFLNGDLEVEIYMEQLEGRVVPAKEKKVCKLVKSLYGLKQAPKQWHNKFDHVLVTNGYSINDAYKCIYSKYEDNTCVVICLYVDDMLIFGTSLEVVCETKKFLGPKFDMKDLGEAEVILGIKITRTPNELKLSQEHYVEKILRKFERFDCKLVSTPYDPSSLLKKNKEHSVAQIEHAQIIGDLMYLMNCTRPNIAYAIGRLSRYTQSPNQDHWTIVRRVLKYLRGTISDLVDFQISDSDVMKSTSGYVFIFGGSIVSWKFTKQTCITRYTMEVKLIALEKTSFEAEWLENLLADIPLWTRQTSPVSMRCDSQATIAKAKSKIFNGKNRHIWLRHNIVRRIFSKTRAVHISLTKCTQGKSWVLNPGGRPLAHMCRGREMLHFLLVLALDVLIAMHTYEVWHSRILVGGKALLSSRLGRVLLRHLRLLKSNASLYLRLELDVGGCVEYTISLAGLNRVGMTSRSGDNIQPIQHPGTPSWQNSAPSGGSFYSEICHPRPERSSIFAVNKNDALRFKISTEEEPSLIKILGSNNRVKVKSRATFQLVMKTKNRKPPYLRKDWGEQSTFWRCSHLERNDFFLSRSDDGVDLWEEMIRRLR</sequence>
<dbReference type="Pfam" id="PF07727">
    <property type="entry name" value="RVT_2"/>
    <property type="match status" value="1"/>
</dbReference>
<reference evidence="2" key="1">
    <citation type="journal article" date="2007" name="PLoS ONE">
        <title>The first genome sequence of an elite grapevine cultivar (Pinot noir Vitis vinifera L.): coping with a highly heterozygous genome.</title>
        <authorList>
            <person name="Velasco R."/>
            <person name="Zharkikh A."/>
            <person name="Troggio M."/>
            <person name="Cartwright D.A."/>
            <person name="Cestaro A."/>
            <person name="Pruss D."/>
            <person name="Pindo M."/>
            <person name="FitzGerald L.M."/>
            <person name="Vezzulli S."/>
            <person name="Reid J."/>
            <person name="Malacarne G."/>
            <person name="Iliev D."/>
            <person name="Coppola G."/>
            <person name="Wardell B."/>
            <person name="Micheletti D."/>
            <person name="Macalma T."/>
            <person name="Facci M."/>
            <person name="Mitchell J.T."/>
            <person name="Perazzolli M."/>
            <person name="Eldredge G."/>
            <person name="Gatto P."/>
            <person name="Oyzerski R."/>
            <person name="Moretto M."/>
            <person name="Gutin N."/>
            <person name="Stefanini M."/>
            <person name="Chen Y."/>
            <person name="Segala C."/>
            <person name="Davenport C."/>
            <person name="Dematte L."/>
            <person name="Mraz A."/>
            <person name="Battilana J."/>
            <person name="Stormo K."/>
            <person name="Costa F."/>
            <person name="Tao Q."/>
            <person name="Si-Ammour A."/>
            <person name="Harkins T."/>
            <person name="Lackey A."/>
            <person name="Perbost C."/>
            <person name="Taillon B."/>
            <person name="Stella A."/>
            <person name="Solovyev V."/>
            <person name="Fawcett J.A."/>
            <person name="Sterck L."/>
            <person name="Vandepoele K."/>
            <person name="Grando S.M."/>
            <person name="Toppo S."/>
            <person name="Moser C."/>
            <person name="Lanchbury J."/>
            <person name="Bogden R."/>
            <person name="Skolnick M."/>
            <person name="Sgaramella V."/>
            <person name="Bhatnagar S.K."/>
            <person name="Fontana P."/>
            <person name="Gutin A."/>
            <person name="Van de Peer Y."/>
            <person name="Salamini F."/>
            <person name="Viola R."/>
        </authorList>
    </citation>
    <scope>NUCLEOTIDE SEQUENCE</scope>
</reference>
<dbReference type="InterPro" id="IPR013103">
    <property type="entry name" value="RVT_2"/>
</dbReference>
<accession>A5AQ97</accession>
<dbReference type="InterPro" id="IPR043502">
    <property type="entry name" value="DNA/RNA_pol_sf"/>
</dbReference>